<evidence type="ECO:0000313" key="3">
    <source>
        <dbReference type="Proteomes" id="UP000680348"/>
    </source>
</evidence>
<comment type="caution">
    <text evidence="2">The sequence shown here is derived from an EMBL/GenBank/DDBJ whole genome shotgun (WGS) entry which is preliminary data.</text>
</comment>
<name>A0A942DZZ7_9HYPH</name>
<keyword evidence="3" id="KW-1185">Reference proteome</keyword>
<gene>
    <name evidence="2" type="ORF">KEU06_18190</name>
</gene>
<feature type="signal peptide" evidence="1">
    <location>
        <begin position="1"/>
        <end position="22"/>
    </location>
</feature>
<dbReference type="AlphaFoldDB" id="A0A942DZZ7"/>
<sequence>MFFRSLLSGAAFLVSLVSAASAADLKNLDNREIADELVGKQIAWWEEAGWRHGYLVQLPNGVAEMTVDRPQRQRDFGRWSLRGNEICTRWGEVRGEVVVAAQEPSANAWIRFLPTWLVWMRA</sequence>
<dbReference type="EMBL" id="JAGWCR010000009">
    <property type="protein sequence ID" value="MBS3650548.1"/>
    <property type="molecule type" value="Genomic_DNA"/>
</dbReference>
<evidence type="ECO:0008006" key="4">
    <source>
        <dbReference type="Google" id="ProtNLM"/>
    </source>
</evidence>
<evidence type="ECO:0000256" key="1">
    <source>
        <dbReference type="SAM" id="SignalP"/>
    </source>
</evidence>
<reference evidence="2" key="1">
    <citation type="submission" date="2021-04" db="EMBL/GenBank/DDBJ databases">
        <title>Pseudaminobacter soli sp. nov., isolated from paddy soil contaminated by heavy metals.</title>
        <authorList>
            <person name="Zhang K."/>
        </authorList>
    </citation>
    <scope>NUCLEOTIDE SEQUENCE</scope>
    <source>
        <strain evidence="2">19-2017</strain>
    </source>
</reference>
<protein>
    <recommendedName>
        <fullName evidence="4">DUF995 domain-containing protein</fullName>
    </recommendedName>
</protein>
<feature type="chain" id="PRO_5038037647" description="DUF995 domain-containing protein" evidence="1">
    <location>
        <begin position="23"/>
        <end position="122"/>
    </location>
</feature>
<evidence type="ECO:0000313" key="2">
    <source>
        <dbReference type="EMBL" id="MBS3650548.1"/>
    </source>
</evidence>
<proteinExistence type="predicted"/>
<keyword evidence="1" id="KW-0732">Signal</keyword>
<organism evidence="2 3">
    <name type="scientific">Pseudaminobacter soli</name>
    <name type="common">ex Zhang et al. 2022</name>
    <dbReference type="NCBI Taxonomy" id="2831468"/>
    <lineage>
        <taxon>Bacteria</taxon>
        <taxon>Pseudomonadati</taxon>
        <taxon>Pseudomonadota</taxon>
        <taxon>Alphaproteobacteria</taxon>
        <taxon>Hyphomicrobiales</taxon>
        <taxon>Phyllobacteriaceae</taxon>
        <taxon>Pseudaminobacter</taxon>
    </lineage>
</organism>
<accession>A0A942DZZ7</accession>
<dbReference type="Proteomes" id="UP000680348">
    <property type="component" value="Unassembled WGS sequence"/>
</dbReference>